<evidence type="ECO:0000259" key="1">
    <source>
        <dbReference type="Pfam" id="PF13649"/>
    </source>
</evidence>
<keyword evidence="2" id="KW-0489">Methyltransferase</keyword>
<dbReference type="Gene3D" id="3.40.50.150">
    <property type="entry name" value="Vaccinia Virus protein VP39"/>
    <property type="match status" value="1"/>
</dbReference>
<dbReference type="Pfam" id="PF13649">
    <property type="entry name" value="Methyltransf_25"/>
    <property type="match status" value="1"/>
</dbReference>
<name>A0A1I2AW16_9ACTN</name>
<keyword evidence="3" id="KW-1185">Reference proteome</keyword>
<dbReference type="Proteomes" id="UP000198716">
    <property type="component" value="Unassembled WGS sequence"/>
</dbReference>
<organism evidence="2 3">
    <name type="scientific">Actinopolyspora alba</name>
    <dbReference type="NCBI Taxonomy" id="673379"/>
    <lineage>
        <taxon>Bacteria</taxon>
        <taxon>Bacillati</taxon>
        <taxon>Actinomycetota</taxon>
        <taxon>Actinomycetes</taxon>
        <taxon>Actinopolysporales</taxon>
        <taxon>Actinopolysporaceae</taxon>
        <taxon>Actinopolyspora</taxon>
        <taxon>Actinopolyspora alba group</taxon>
    </lineage>
</organism>
<reference evidence="3" key="1">
    <citation type="submission" date="2016-10" db="EMBL/GenBank/DDBJ databases">
        <authorList>
            <person name="Varghese N."/>
            <person name="Submissions S."/>
        </authorList>
    </citation>
    <scope>NUCLEOTIDE SEQUENCE [LARGE SCALE GENOMIC DNA]</scope>
    <source>
        <strain evidence="3">DSM 45004</strain>
    </source>
</reference>
<dbReference type="PANTHER" id="PTHR44068:SF11">
    <property type="entry name" value="GERANYL DIPHOSPHATE 2-C-METHYLTRANSFERASE"/>
    <property type="match status" value="1"/>
</dbReference>
<dbReference type="InterPro" id="IPR029063">
    <property type="entry name" value="SAM-dependent_MTases_sf"/>
</dbReference>
<protein>
    <submittedName>
        <fullName evidence="2">27-O-demethylrifamycin SV methyltransferase</fullName>
    </submittedName>
</protein>
<dbReference type="EMBL" id="FOMZ01000014">
    <property type="protein sequence ID" value="SFE48195.1"/>
    <property type="molecule type" value="Genomic_DNA"/>
</dbReference>
<dbReference type="GO" id="GO:0008168">
    <property type="term" value="F:methyltransferase activity"/>
    <property type="evidence" value="ECO:0007669"/>
    <property type="project" value="UniProtKB-KW"/>
</dbReference>
<dbReference type="InterPro" id="IPR041698">
    <property type="entry name" value="Methyltransf_25"/>
</dbReference>
<evidence type="ECO:0000313" key="2">
    <source>
        <dbReference type="EMBL" id="SFE48195.1"/>
    </source>
</evidence>
<gene>
    <name evidence="2" type="ORF">SAMN04487819_114157</name>
</gene>
<sequence length="326" mass="35900">MSSIADNEHGFFGKWQSCQQSFGNEFTENRRHDMSNRAALGSSLPATGIENAYERFAPLAEKYWGPDLHNGYWFDGADDSSLEEATSRLAGLVIDKLRVSSGDRVLDVGCGNGRPTVAAGIRTGADITGIDVNRRALREAATHASSNGVSHYVSFEYADALNPPFRTESFDAVMSVESSPHFETGELLSSMARLLRPGGLLVLETPYARVRMTERLRVRTAEYYELIQAVSLDTLQRHFELAHAAGLAPVEFLDITENTAPTWPTALRRLRDDWGEIERSLGSELPERAIATTSAWRELPELGIMILTLRRDDALSAAPESVTPGV</sequence>
<accession>A0A1I2AW16</accession>
<dbReference type="AlphaFoldDB" id="A0A1I2AW16"/>
<dbReference type="SUPFAM" id="SSF53335">
    <property type="entry name" value="S-adenosyl-L-methionine-dependent methyltransferases"/>
    <property type="match status" value="1"/>
</dbReference>
<evidence type="ECO:0000313" key="3">
    <source>
        <dbReference type="Proteomes" id="UP000198716"/>
    </source>
</evidence>
<keyword evidence="2" id="KW-0808">Transferase</keyword>
<proteinExistence type="predicted"/>
<dbReference type="CDD" id="cd02440">
    <property type="entry name" value="AdoMet_MTases"/>
    <property type="match status" value="1"/>
</dbReference>
<feature type="domain" description="Methyltransferase" evidence="1">
    <location>
        <begin position="105"/>
        <end position="199"/>
    </location>
</feature>
<dbReference type="GO" id="GO:0032259">
    <property type="term" value="P:methylation"/>
    <property type="evidence" value="ECO:0007669"/>
    <property type="project" value="UniProtKB-KW"/>
</dbReference>
<dbReference type="PANTHER" id="PTHR44068">
    <property type="entry name" value="ZGC:194242"/>
    <property type="match status" value="1"/>
</dbReference>
<dbReference type="InterPro" id="IPR050447">
    <property type="entry name" value="Erg6_SMT_methyltransf"/>
</dbReference>